<evidence type="ECO:0000313" key="2">
    <source>
        <dbReference type="EMBL" id="KAK3224493.1"/>
    </source>
</evidence>
<proteinExistence type="predicted"/>
<accession>A0AAE0AV93</accession>
<feature type="region of interest" description="Disordered" evidence="1">
    <location>
        <begin position="1"/>
        <end position="35"/>
    </location>
</feature>
<feature type="compositionally biased region" description="Polar residues" evidence="1">
    <location>
        <begin position="10"/>
        <end position="35"/>
    </location>
</feature>
<protein>
    <submittedName>
        <fullName evidence="2">Uncharacterized protein</fullName>
    </submittedName>
</protein>
<keyword evidence="3" id="KW-1185">Reference proteome</keyword>
<name>A0AAE0AV93_9ROSI</name>
<gene>
    <name evidence="2" type="ORF">Dsin_011518</name>
</gene>
<dbReference type="Proteomes" id="UP001281410">
    <property type="component" value="Unassembled WGS sequence"/>
</dbReference>
<dbReference type="EMBL" id="JANJYJ010000003">
    <property type="protein sequence ID" value="KAK3224493.1"/>
    <property type="molecule type" value="Genomic_DNA"/>
</dbReference>
<evidence type="ECO:0000313" key="3">
    <source>
        <dbReference type="Proteomes" id="UP001281410"/>
    </source>
</evidence>
<evidence type="ECO:0000256" key="1">
    <source>
        <dbReference type="SAM" id="MobiDB-lite"/>
    </source>
</evidence>
<organism evidence="2 3">
    <name type="scientific">Dipteronia sinensis</name>
    <dbReference type="NCBI Taxonomy" id="43782"/>
    <lineage>
        <taxon>Eukaryota</taxon>
        <taxon>Viridiplantae</taxon>
        <taxon>Streptophyta</taxon>
        <taxon>Embryophyta</taxon>
        <taxon>Tracheophyta</taxon>
        <taxon>Spermatophyta</taxon>
        <taxon>Magnoliopsida</taxon>
        <taxon>eudicotyledons</taxon>
        <taxon>Gunneridae</taxon>
        <taxon>Pentapetalae</taxon>
        <taxon>rosids</taxon>
        <taxon>malvids</taxon>
        <taxon>Sapindales</taxon>
        <taxon>Sapindaceae</taxon>
        <taxon>Hippocastanoideae</taxon>
        <taxon>Acereae</taxon>
        <taxon>Dipteronia</taxon>
    </lineage>
</organism>
<sequence length="69" mass="7764">MASRWRSFFTEPNPSSSTTKGTSSNHSNSLEFPASCSSAVVEEENPMAQMWRTSSLKEFRFKDLKIATN</sequence>
<comment type="caution">
    <text evidence="2">The sequence shown here is derived from an EMBL/GenBank/DDBJ whole genome shotgun (WGS) entry which is preliminary data.</text>
</comment>
<reference evidence="2" key="1">
    <citation type="journal article" date="2023" name="Plant J.">
        <title>Genome sequences and population genomics provide insights into the demographic history, inbreeding, and mutation load of two 'living fossil' tree species of Dipteronia.</title>
        <authorList>
            <person name="Feng Y."/>
            <person name="Comes H.P."/>
            <person name="Chen J."/>
            <person name="Zhu S."/>
            <person name="Lu R."/>
            <person name="Zhang X."/>
            <person name="Li P."/>
            <person name="Qiu J."/>
            <person name="Olsen K.M."/>
            <person name="Qiu Y."/>
        </authorList>
    </citation>
    <scope>NUCLEOTIDE SEQUENCE</scope>
    <source>
        <strain evidence="2">NBL</strain>
    </source>
</reference>
<dbReference type="AlphaFoldDB" id="A0AAE0AV93"/>